<organism evidence="1 2">
    <name type="scientific">Ancylobacter moscoviensis</name>
    <dbReference type="NCBI Taxonomy" id="2597768"/>
    <lineage>
        <taxon>Bacteria</taxon>
        <taxon>Pseudomonadati</taxon>
        <taxon>Pseudomonadota</taxon>
        <taxon>Alphaproteobacteria</taxon>
        <taxon>Hyphomicrobiales</taxon>
        <taxon>Xanthobacteraceae</taxon>
        <taxon>Ancylobacter</taxon>
    </lineage>
</organism>
<protein>
    <submittedName>
        <fullName evidence="1">Uncharacterized protein</fullName>
    </submittedName>
</protein>
<sequence>MKRAVREMPLYPSEAEIARELLGPNRAGEWRGLAALLERKGLPTVDPLFGGRYWPAVKAYLDRRAGLVNVAVPSVPDGEENWSCLNEGSRRQA</sequence>
<reference evidence="1 2" key="1">
    <citation type="submission" date="2019-07" db="EMBL/GenBank/DDBJ databases">
        <authorList>
            <person name="Grouzdev D.S."/>
        </authorList>
    </citation>
    <scope>NUCLEOTIDE SEQUENCE [LARGE SCALE GENOMIC DNA]</scope>
    <source>
        <strain evidence="1 2">3C</strain>
    </source>
</reference>
<proteinExistence type="predicted"/>
<name>A0ABY3DWQ1_9HYPH</name>
<keyword evidence="2" id="KW-1185">Reference proteome</keyword>
<dbReference type="RefSeq" id="WP_144341761.1">
    <property type="nucleotide sequence ID" value="NZ_VMBP01000001.1"/>
</dbReference>
<evidence type="ECO:0000313" key="1">
    <source>
        <dbReference type="EMBL" id="TSJ64606.1"/>
    </source>
</evidence>
<dbReference type="EMBL" id="VMBP01000001">
    <property type="protein sequence ID" value="TSJ64606.1"/>
    <property type="molecule type" value="Genomic_DNA"/>
</dbReference>
<evidence type="ECO:0000313" key="2">
    <source>
        <dbReference type="Proteomes" id="UP000315321"/>
    </source>
</evidence>
<gene>
    <name evidence="1" type="ORF">FO470_04930</name>
</gene>
<comment type="caution">
    <text evidence="1">The sequence shown here is derived from an EMBL/GenBank/DDBJ whole genome shotgun (WGS) entry which is preliminary data.</text>
</comment>
<dbReference type="Proteomes" id="UP000315321">
    <property type="component" value="Unassembled WGS sequence"/>
</dbReference>
<accession>A0ABY3DWQ1</accession>